<feature type="domain" description="Glycosyl transferase family 28 C-terminal" evidence="1">
    <location>
        <begin position="173"/>
        <end position="310"/>
    </location>
</feature>
<protein>
    <submittedName>
        <fullName evidence="2">Glycosyltransferase</fullName>
    </submittedName>
</protein>
<reference evidence="2 3" key="1">
    <citation type="journal article" date="2020" name="Nature">
        <title>Isolation of an archaeon at the prokaryote-eukaryote interface.</title>
        <authorList>
            <person name="Imachi H."/>
            <person name="Nobu M.K."/>
            <person name="Nakahara N."/>
            <person name="Morono Y."/>
            <person name="Ogawara M."/>
            <person name="Takaki Y."/>
            <person name="Takano Y."/>
            <person name="Uematsu K."/>
            <person name="Ikuta T."/>
            <person name="Ito M."/>
            <person name="Matsui Y."/>
            <person name="Miyazaki M."/>
            <person name="Murata K."/>
            <person name="Saito Y."/>
            <person name="Sakai S."/>
            <person name="Song C."/>
            <person name="Tasumi E."/>
            <person name="Yamanaka Y."/>
            <person name="Yamaguchi T."/>
            <person name="Kamagata Y."/>
            <person name="Tamaki H."/>
            <person name="Takai K."/>
        </authorList>
    </citation>
    <scope>NUCLEOTIDE SEQUENCE [LARGE SCALE GENOMIC DNA]</scope>
    <source>
        <strain evidence="2 3">MK-D1</strain>
    </source>
</reference>
<evidence type="ECO:0000259" key="1">
    <source>
        <dbReference type="Pfam" id="PF04101"/>
    </source>
</evidence>
<dbReference type="EMBL" id="CP042905">
    <property type="protein sequence ID" value="QEE16025.1"/>
    <property type="molecule type" value="Genomic_DNA"/>
</dbReference>
<reference evidence="2 3" key="2">
    <citation type="journal article" date="2024" name="Int. J. Syst. Evol. Microbiol.">
        <title>Promethearchaeum syntrophicum gen. nov., sp. nov., an anaerobic, obligately syntrophic archaeon, the first isolate of the lineage 'Asgard' archaea, and proposal of the new archaeal phylum Promethearchaeota phyl. nov. and kingdom Promethearchaeati regn. nov.</title>
        <authorList>
            <person name="Imachi H."/>
            <person name="Nobu M.K."/>
            <person name="Kato S."/>
            <person name="Takaki Y."/>
            <person name="Miyazaki M."/>
            <person name="Miyata M."/>
            <person name="Ogawara M."/>
            <person name="Saito Y."/>
            <person name="Sakai S."/>
            <person name="Tahara Y.O."/>
            <person name="Takano Y."/>
            <person name="Tasumi E."/>
            <person name="Uematsu K."/>
            <person name="Yoshimura T."/>
            <person name="Itoh T."/>
            <person name="Ohkuma M."/>
            <person name="Takai K."/>
        </authorList>
    </citation>
    <scope>NUCLEOTIDE SEQUENCE [LARGE SCALE GENOMIC DNA]</scope>
    <source>
        <strain evidence="2 3">MK-D1</strain>
    </source>
</reference>
<accession>A0A5B9DAN0</accession>
<organism evidence="2 3">
    <name type="scientific">Promethearchaeum syntrophicum</name>
    <dbReference type="NCBI Taxonomy" id="2594042"/>
    <lineage>
        <taxon>Archaea</taxon>
        <taxon>Promethearchaeati</taxon>
        <taxon>Promethearchaeota</taxon>
        <taxon>Promethearchaeia</taxon>
        <taxon>Promethearchaeales</taxon>
        <taxon>Promethearchaeaceae</taxon>
        <taxon>Promethearchaeum</taxon>
    </lineage>
</organism>
<dbReference type="SUPFAM" id="SSF53756">
    <property type="entry name" value="UDP-Glycosyltransferase/glycogen phosphorylase"/>
    <property type="match status" value="1"/>
</dbReference>
<dbReference type="Pfam" id="PF04101">
    <property type="entry name" value="Glyco_tran_28_C"/>
    <property type="match status" value="1"/>
</dbReference>
<dbReference type="RefSeq" id="WP_244626339.1">
    <property type="nucleotide sequence ID" value="NZ_CP042905.2"/>
</dbReference>
<proteinExistence type="predicted"/>
<dbReference type="GO" id="GO:0016758">
    <property type="term" value="F:hexosyltransferase activity"/>
    <property type="evidence" value="ECO:0007669"/>
    <property type="project" value="InterPro"/>
</dbReference>
<dbReference type="Proteomes" id="UP000321408">
    <property type="component" value="Chromosome"/>
</dbReference>
<dbReference type="InterPro" id="IPR007235">
    <property type="entry name" value="Glyco_trans_28_C"/>
</dbReference>
<evidence type="ECO:0000313" key="3">
    <source>
        <dbReference type="Proteomes" id="UP000321408"/>
    </source>
</evidence>
<keyword evidence="3" id="KW-1185">Reference proteome</keyword>
<name>A0A5B9DAN0_9ARCH</name>
<dbReference type="AlphaFoldDB" id="A0A5B9DAN0"/>
<sequence>MKIVFRTNAGKNIGLGHLNRCLSIASGFTYYYPNLHLNIFFIVNKEGEAFCESYKTISSEKFDDYDISIIKSLDPDIVFFDSYLATNHYLKLMIKNFFLVLLDDNNLYKKINPRVLINGNIYANRKFYPKYHESTLYLLGPEYLPMKREYWTSFSHDQQIIKPLNKDIFITITSGAADFYRILPKFQKYLKNLDLPINYIIGPAFTDDIVEELSKKKKKNECLIHAPESLKEIILSSAIIISAAGSTVYEVLALNKPIIIFTIAENQEDCALLLKNHNVLFLGNQKQIKWEDLESVVSNLYLNLASYHSKIEHLYSNFDGNGVYRICKCILKKFKDY</sequence>
<gene>
    <name evidence="2" type="ORF">DSAG12_01853</name>
</gene>
<dbReference type="KEGG" id="psyt:DSAG12_01853"/>
<dbReference type="Gene3D" id="3.40.50.2000">
    <property type="entry name" value="Glycogen Phosphorylase B"/>
    <property type="match status" value="1"/>
</dbReference>
<dbReference type="Gene3D" id="3.40.50.11190">
    <property type="match status" value="1"/>
</dbReference>
<evidence type="ECO:0000313" key="2">
    <source>
        <dbReference type="EMBL" id="QEE16025.1"/>
    </source>
</evidence>
<dbReference type="GeneID" id="41329846"/>